<evidence type="ECO:0000313" key="2">
    <source>
        <dbReference type="Proteomes" id="UP000287033"/>
    </source>
</evidence>
<name>A0A401TJP3_CHIPU</name>
<feature type="non-terminal residue" evidence="1">
    <location>
        <position position="51"/>
    </location>
</feature>
<dbReference type="EMBL" id="BEZZ01084999">
    <property type="protein sequence ID" value="GCC42855.1"/>
    <property type="molecule type" value="Genomic_DNA"/>
</dbReference>
<dbReference type="Proteomes" id="UP000287033">
    <property type="component" value="Unassembled WGS sequence"/>
</dbReference>
<keyword evidence="2" id="KW-1185">Reference proteome</keyword>
<protein>
    <submittedName>
        <fullName evidence="1">Uncharacterized protein</fullName>
    </submittedName>
</protein>
<sequence>MTVRPLNALLTPDSGEFVRAAAVLHLAGVDVAGPGVDIDVASELEGTVHVG</sequence>
<dbReference type="AlphaFoldDB" id="A0A401TJP3"/>
<evidence type="ECO:0000313" key="1">
    <source>
        <dbReference type="EMBL" id="GCC42855.1"/>
    </source>
</evidence>
<organism evidence="1 2">
    <name type="scientific">Chiloscyllium punctatum</name>
    <name type="common">Brownbanded bambooshark</name>
    <name type="synonym">Hemiscyllium punctatum</name>
    <dbReference type="NCBI Taxonomy" id="137246"/>
    <lineage>
        <taxon>Eukaryota</taxon>
        <taxon>Metazoa</taxon>
        <taxon>Chordata</taxon>
        <taxon>Craniata</taxon>
        <taxon>Vertebrata</taxon>
        <taxon>Chondrichthyes</taxon>
        <taxon>Elasmobranchii</taxon>
        <taxon>Galeomorphii</taxon>
        <taxon>Galeoidea</taxon>
        <taxon>Orectolobiformes</taxon>
        <taxon>Hemiscylliidae</taxon>
        <taxon>Chiloscyllium</taxon>
    </lineage>
</organism>
<comment type="caution">
    <text evidence="1">The sequence shown here is derived from an EMBL/GenBank/DDBJ whole genome shotgun (WGS) entry which is preliminary data.</text>
</comment>
<gene>
    <name evidence="1" type="ORF">chiPu_0026671</name>
</gene>
<reference evidence="1 2" key="1">
    <citation type="journal article" date="2018" name="Nat. Ecol. Evol.">
        <title>Shark genomes provide insights into elasmobranch evolution and the origin of vertebrates.</title>
        <authorList>
            <person name="Hara Y"/>
            <person name="Yamaguchi K"/>
            <person name="Onimaru K"/>
            <person name="Kadota M"/>
            <person name="Koyanagi M"/>
            <person name="Keeley SD"/>
            <person name="Tatsumi K"/>
            <person name="Tanaka K"/>
            <person name="Motone F"/>
            <person name="Kageyama Y"/>
            <person name="Nozu R"/>
            <person name="Adachi N"/>
            <person name="Nishimura O"/>
            <person name="Nakagawa R"/>
            <person name="Tanegashima C"/>
            <person name="Kiyatake I"/>
            <person name="Matsumoto R"/>
            <person name="Murakumo K"/>
            <person name="Nishida K"/>
            <person name="Terakita A"/>
            <person name="Kuratani S"/>
            <person name="Sato K"/>
            <person name="Hyodo S Kuraku.S."/>
        </authorList>
    </citation>
    <scope>NUCLEOTIDE SEQUENCE [LARGE SCALE GENOMIC DNA]</scope>
</reference>
<proteinExistence type="predicted"/>
<accession>A0A401TJP3</accession>